<name>A0ABR4DPS9_9PEZI</name>
<feature type="chain" id="PRO_5047168897" evidence="1">
    <location>
        <begin position="21"/>
        <end position="111"/>
    </location>
</feature>
<dbReference type="Proteomes" id="UP001600888">
    <property type="component" value="Unassembled WGS sequence"/>
</dbReference>
<evidence type="ECO:0000256" key="1">
    <source>
        <dbReference type="SAM" id="SignalP"/>
    </source>
</evidence>
<keyword evidence="3" id="KW-1185">Reference proteome</keyword>
<evidence type="ECO:0000313" key="3">
    <source>
        <dbReference type="Proteomes" id="UP001600888"/>
    </source>
</evidence>
<sequence>MFSKSKIFLAAILLASSAAAAPLRAAQSDGVPAFINALKAELKAQGVSDGDIVVDKTEAHLKDVGDLNDETISELNDEIKTMTSKGGMSIDEIAELFVDDLRYVNAIQKRD</sequence>
<reference evidence="2 3" key="1">
    <citation type="submission" date="2024-03" db="EMBL/GenBank/DDBJ databases">
        <title>A high-quality draft genome sequence of Diaporthe vaccinii, a causative agent of upright dieback and viscid rot disease in cranberry plants.</title>
        <authorList>
            <person name="Sarrasin M."/>
            <person name="Lang B.F."/>
            <person name="Burger G."/>
        </authorList>
    </citation>
    <scope>NUCLEOTIDE SEQUENCE [LARGE SCALE GENOMIC DNA]</scope>
    <source>
        <strain evidence="2 3">IS7</strain>
    </source>
</reference>
<comment type="caution">
    <text evidence="2">The sequence shown here is derived from an EMBL/GenBank/DDBJ whole genome shotgun (WGS) entry which is preliminary data.</text>
</comment>
<dbReference type="EMBL" id="JBAWTH010000255">
    <property type="protein sequence ID" value="KAL2272290.1"/>
    <property type="molecule type" value="Genomic_DNA"/>
</dbReference>
<gene>
    <name evidence="2" type="ORF">FJTKL_06964</name>
</gene>
<keyword evidence="1" id="KW-0732">Signal</keyword>
<organism evidence="2 3">
    <name type="scientific">Diaporthe vaccinii</name>
    <dbReference type="NCBI Taxonomy" id="105482"/>
    <lineage>
        <taxon>Eukaryota</taxon>
        <taxon>Fungi</taxon>
        <taxon>Dikarya</taxon>
        <taxon>Ascomycota</taxon>
        <taxon>Pezizomycotina</taxon>
        <taxon>Sordariomycetes</taxon>
        <taxon>Sordariomycetidae</taxon>
        <taxon>Diaporthales</taxon>
        <taxon>Diaporthaceae</taxon>
        <taxon>Diaporthe</taxon>
        <taxon>Diaporthe eres species complex</taxon>
    </lineage>
</organism>
<proteinExistence type="predicted"/>
<evidence type="ECO:0000313" key="2">
    <source>
        <dbReference type="EMBL" id="KAL2272290.1"/>
    </source>
</evidence>
<protein>
    <submittedName>
        <fullName evidence="2">Uncharacterized protein</fullName>
    </submittedName>
</protein>
<accession>A0ABR4DPS9</accession>
<feature type="signal peptide" evidence="1">
    <location>
        <begin position="1"/>
        <end position="20"/>
    </location>
</feature>